<dbReference type="GO" id="GO:0010970">
    <property type="term" value="P:transport along microtubule"/>
    <property type="evidence" value="ECO:0007669"/>
    <property type="project" value="TreeGrafter"/>
</dbReference>
<dbReference type="InterPro" id="IPR050687">
    <property type="entry name" value="Dynein_IC"/>
</dbReference>
<evidence type="ECO:0000256" key="4">
    <source>
        <dbReference type="ARBA" id="ARBA00022737"/>
    </source>
</evidence>
<comment type="caution">
    <text evidence="6">The sequence shown here is derived from an EMBL/GenBank/DDBJ whole genome shotgun (WGS) entry which is preliminary data.</text>
</comment>
<feature type="region of interest" description="Disordered" evidence="5">
    <location>
        <begin position="18"/>
        <end position="91"/>
    </location>
</feature>
<keyword evidence="3" id="KW-0853">WD repeat</keyword>
<feature type="compositionally biased region" description="Basic and acidic residues" evidence="5">
    <location>
        <begin position="39"/>
        <end position="52"/>
    </location>
</feature>
<accession>A0AAV8AG00</accession>
<organism evidence="6 7">
    <name type="scientific">Anaeramoeba flamelloides</name>
    <dbReference type="NCBI Taxonomy" id="1746091"/>
    <lineage>
        <taxon>Eukaryota</taxon>
        <taxon>Metamonada</taxon>
        <taxon>Anaeramoebidae</taxon>
        <taxon>Anaeramoeba</taxon>
    </lineage>
</organism>
<proteinExistence type="predicted"/>
<dbReference type="InterPro" id="IPR015943">
    <property type="entry name" value="WD40/YVTN_repeat-like_dom_sf"/>
</dbReference>
<evidence type="ECO:0000256" key="1">
    <source>
        <dbReference type="ARBA" id="ARBA00004496"/>
    </source>
</evidence>
<dbReference type="InterPro" id="IPR001680">
    <property type="entry name" value="WD40_rpt"/>
</dbReference>
<keyword evidence="4" id="KW-0677">Repeat</keyword>
<comment type="subcellular location">
    <subcellularLocation>
        <location evidence="1">Cytoplasm</location>
    </subcellularLocation>
</comment>
<dbReference type="Gene3D" id="2.130.10.10">
    <property type="entry name" value="YVTN repeat-like/Quinoprotein amine dehydrogenase"/>
    <property type="match status" value="2"/>
</dbReference>
<reference evidence="6" key="1">
    <citation type="submission" date="2022-08" db="EMBL/GenBank/DDBJ databases">
        <title>Novel sulphate-reducing endosymbionts in the free-living metamonad Anaeramoeba.</title>
        <authorList>
            <person name="Jerlstrom-Hultqvist J."/>
            <person name="Cepicka I."/>
            <person name="Gallot-Lavallee L."/>
            <person name="Salas-Leiva D."/>
            <person name="Curtis B.A."/>
            <person name="Zahonova K."/>
            <person name="Pipaliya S."/>
            <person name="Dacks J."/>
            <person name="Roger A.J."/>
        </authorList>
    </citation>
    <scope>NUCLEOTIDE SEQUENCE</scope>
    <source>
        <strain evidence="6">Busselton2</strain>
    </source>
</reference>
<dbReference type="Proteomes" id="UP001146793">
    <property type="component" value="Unassembled WGS sequence"/>
</dbReference>
<dbReference type="GO" id="GO:0045503">
    <property type="term" value="F:dynein light chain binding"/>
    <property type="evidence" value="ECO:0007669"/>
    <property type="project" value="TreeGrafter"/>
</dbReference>
<evidence type="ECO:0000256" key="5">
    <source>
        <dbReference type="SAM" id="MobiDB-lite"/>
    </source>
</evidence>
<dbReference type="SMART" id="SM00320">
    <property type="entry name" value="WD40"/>
    <property type="match status" value="5"/>
</dbReference>
<dbReference type="GO" id="GO:0045504">
    <property type="term" value="F:dynein heavy chain binding"/>
    <property type="evidence" value="ECO:0007669"/>
    <property type="project" value="TreeGrafter"/>
</dbReference>
<dbReference type="GO" id="GO:0005868">
    <property type="term" value="C:cytoplasmic dynein complex"/>
    <property type="evidence" value="ECO:0007669"/>
    <property type="project" value="TreeGrafter"/>
</dbReference>
<dbReference type="PANTHER" id="PTHR12442:SF22">
    <property type="entry name" value="CYTOPLASMIC DYNEIN 1 INTERMEDIATE CHAIN-RELATED"/>
    <property type="match status" value="1"/>
</dbReference>
<dbReference type="AlphaFoldDB" id="A0AAV8AG00"/>
<name>A0AAV8AG00_9EUKA</name>
<dbReference type="SUPFAM" id="SSF50978">
    <property type="entry name" value="WD40 repeat-like"/>
    <property type="match status" value="1"/>
</dbReference>
<keyword evidence="2" id="KW-0963">Cytoplasm</keyword>
<evidence type="ECO:0000313" key="6">
    <source>
        <dbReference type="EMBL" id="KAJ3451398.1"/>
    </source>
</evidence>
<dbReference type="PANTHER" id="PTHR12442">
    <property type="entry name" value="DYNEIN INTERMEDIATE CHAIN"/>
    <property type="match status" value="1"/>
</dbReference>
<dbReference type="EMBL" id="JANTQA010000010">
    <property type="protein sequence ID" value="KAJ3451398.1"/>
    <property type="molecule type" value="Genomic_DNA"/>
</dbReference>
<evidence type="ECO:0000256" key="2">
    <source>
        <dbReference type="ARBA" id="ARBA00022490"/>
    </source>
</evidence>
<dbReference type="GO" id="GO:0005737">
    <property type="term" value="C:cytoplasm"/>
    <property type="evidence" value="ECO:0007669"/>
    <property type="project" value="UniProtKB-SubCell"/>
</dbReference>
<evidence type="ECO:0000256" key="3">
    <source>
        <dbReference type="ARBA" id="ARBA00022574"/>
    </source>
</evidence>
<dbReference type="InterPro" id="IPR036322">
    <property type="entry name" value="WD40_repeat_dom_sf"/>
</dbReference>
<protein>
    <submittedName>
        <fullName evidence="6">Cytoplasmic dynein 1 intermediate chain-related</fullName>
    </submittedName>
</protein>
<sequence>MTSREQRQKRLEEIRLRRMKLEQKKKQNLKRSNSNKNRQQRESRDNKIEKLIQESTSKGNKYDQPIRNVKSTEENKQSVSAYSPHLSEHKSVVSVDIQPRVIEKYNRETQTKRELPKNLQEQLMSQTTKEQNTENIQIQTQTQTQTQTNFQNMNKVNTQETRIKELKKTTELSTTERNEIIDSAGFQKFFDYGSRIIERVLNEPFDLLKDYTGSINDEDDMIKPLLSNKIKFYDEKWSKFRSVTDLQWSPKHPELMLASYSKREWEMSREPEGVVLLWSLASKSRPEFVFTSQSQITSSIFSTFHPSIVIGGTYSGKILVWDSRKKGTPVMRSSHSSKAHTHPIYGMSIVGSENAHSLVSVSNDGHVCTWSLDMLTTPTENIDLSQKSQNAVSPTTMVFPENEIASFFIGCENGSIYSVLRHGIKVGINNEYKGHNGPITGIDFHRSKGDINFSDLYLTSSFDWKINLWSKSSKSPLLTFEESNEYVYDVKWSPIHPSLFSSVNGGGELFVWDFNRDNEEPLVKIKASESAINKCRWSQDGRKIVTGDSEAVVEVFELSEEVAIPKKADWSKMQEKRINLRPMYQKEDQNKL</sequence>
<gene>
    <name evidence="6" type="ORF">M0812_05068</name>
</gene>
<evidence type="ECO:0000313" key="7">
    <source>
        <dbReference type="Proteomes" id="UP001146793"/>
    </source>
</evidence>